<proteinExistence type="predicted"/>
<reference evidence="3" key="1">
    <citation type="journal article" date="2011" name="MBio">
        <title>Novel metabolic attributes of the genus Cyanothece, comprising a group of unicellular nitrogen-fixing Cyanobacteria.</title>
        <authorList>
            <person name="Bandyopadhyay A."/>
            <person name="Elvitigala T."/>
            <person name="Welsh E."/>
            <person name="Stockel J."/>
            <person name="Liberton M."/>
            <person name="Min H."/>
            <person name="Sherman L.A."/>
            <person name="Pakrasi H.B."/>
        </authorList>
    </citation>
    <scope>NUCLEOTIDE SEQUENCE [LARGE SCALE GENOMIC DNA]</scope>
    <source>
        <strain evidence="3">PCC 8801</strain>
    </source>
</reference>
<keyword evidence="1" id="KW-1133">Transmembrane helix</keyword>
<gene>
    <name evidence="2" type="ordered locus">PCC8801_3368</name>
</gene>
<dbReference type="Proteomes" id="UP000008204">
    <property type="component" value="Chromosome"/>
</dbReference>
<dbReference type="eggNOG" id="ENOG5030QIS">
    <property type="taxonomic scope" value="Bacteria"/>
</dbReference>
<keyword evidence="1" id="KW-0472">Membrane</keyword>
<keyword evidence="3" id="KW-1185">Reference proteome</keyword>
<dbReference type="STRING" id="41431.PCC8801_3368"/>
<dbReference type="HOGENOM" id="CLU_199034_0_0_3"/>
<name>B7JZC5_RIPO1</name>
<sequence length="69" mass="7449">MNFMSDQLGFILKVLLLSLGFSIVIKYGGQLVAIAPTNLNAILGITILPLLIAIGLILRLNLKDQSNVK</sequence>
<keyword evidence="1" id="KW-0812">Transmembrane</keyword>
<dbReference type="EMBL" id="CP001287">
    <property type="protein sequence ID" value="ACK67336.1"/>
    <property type="molecule type" value="Genomic_DNA"/>
</dbReference>
<dbReference type="AlphaFoldDB" id="B7JZC5"/>
<protein>
    <submittedName>
        <fullName evidence="2">Uncharacterized protein</fullName>
    </submittedName>
</protein>
<dbReference type="KEGG" id="cyp:PCC8801_3368"/>
<evidence type="ECO:0000313" key="2">
    <source>
        <dbReference type="EMBL" id="ACK67336.1"/>
    </source>
</evidence>
<accession>B7JZC5</accession>
<dbReference type="OrthoDB" id="428271at2"/>
<organism evidence="2 3">
    <name type="scientific">Rippkaea orientalis (strain PCC 8801 / RF-1)</name>
    <name type="common">Cyanothece sp. (strain PCC 8801)</name>
    <dbReference type="NCBI Taxonomy" id="41431"/>
    <lineage>
        <taxon>Bacteria</taxon>
        <taxon>Bacillati</taxon>
        <taxon>Cyanobacteriota</taxon>
        <taxon>Cyanophyceae</taxon>
        <taxon>Oscillatoriophycideae</taxon>
        <taxon>Chroococcales</taxon>
        <taxon>Aphanothecaceae</taxon>
        <taxon>Rippkaea</taxon>
        <taxon>Rippkaea orientalis</taxon>
    </lineage>
</organism>
<feature type="transmembrane region" description="Helical" evidence="1">
    <location>
        <begin position="41"/>
        <end position="62"/>
    </location>
</feature>
<evidence type="ECO:0000313" key="3">
    <source>
        <dbReference type="Proteomes" id="UP000008204"/>
    </source>
</evidence>
<feature type="transmembrane region" description="Helical" evidence="1">
    <location>
        <begin position="12"/>
        <end position="35"/>
    </location>
</feature>
<evidence type="ECO:0000256" key="1">
    <source>
        <dbReference type="SAM" id="Phobius"/>
    </source>
</evidence>